<feature type="domain" description="DUF7992" evidence="2">
    <location>
        <begin position="4"/>
        <end position="143"/>
    </location>
</feature>
<dbReference type="Pfam" id="PF25955">
    <property type="entry name" value="DUF7992"/>
    <property type="match status" value="1"/>
</dbReference>
<evidence type="ECO:0000313" key="3">
    <source>
        <dbReference type="EMBL" id="QLH77200.1"/>
    </source>
</evidence>
<protein>
    <recommendedName>
        <fullName evidence="2">DUF7992 domain-containing protein</fullName>
    </recommendedName>
</protein>
<dbReference type="GeneID" id="56077757"/>
<proteinExistence type="predicted"/>
<feature type="compositionally biased region" description="Basic and acidic residues" evidence="1">
    <location>
        <begin position="28"/>
        <end position="37"/>
    </location>
</feature>
<accession>A0A7D5P8V7</accession>
<dbReference type="KEGG" id="hrr:HZS55_07800"/>
<keyword evidence="4" id="KW-1185">Reference proteome</keyword>
<dbReference type="Proteomes" id="UP000509667">
    <property type="component" value="Chromosome"/>
</dbReference>
<evidence type="ECO:0000256" key="1">
    <source>
        <dbReference type="SAM" id="MobiDB-lite"/>
    </source>
</evidence>
<dbReference type="RefSeq" id="WP_179911129.1">
    <property type="nucleotide sequence ID" value="NZ_CP058910.1"/>
</dbReference>
<feature type="compositionally biased region" description="Acidic residues" evidence="1">
    <location>
        <begin position="16"/>
        <end position="27"/>
    </location>
</feature>
<dbReference type="InterPro" id="IPR058305">
    <property type="entry name" value="DUF7992"/>
</dbReference>
<name>A0A7D5P8V7_9EURY</name>
<dbReference type="AlphaFoldDB" id="A0A7D5P8V7"/>
<reference evidence="3 4" key="1">
    <citation type="submission" date="2020-07" db="EMBL/GenBank/DDBJ databases">
        <title>Halosimplex pelagicum sp. nov. and Halosimplex rubrum sp. nov., isolated from salted brown alga Laminaria, and emended description of the genus Halosimplex.</title>
        <authorList>
            <person name="Cui H."/>
        </authorList>
    </citation>
    <scope>NUCLEOTIDE SEQUENCE [LARGE SCALE GENOMIC DNA]</scope>
    <source>
        <strain evidence="3 4">R27</strain>
    </source>
</reference>
<evidence type="ECO:0000313" key="4">
    <source>
        <dbReference type="Proteomes" id="UP000509667"/>
    </source>
</evidence>
<dbReference type="EMBL" id="CP058910">
    <property type="protein sequence ID" value="QLH77200.1"/>
    <property type="molecule type" value="Genomic_DNA"/>
</dbReference>
<sequence>MSFDPAVPDPPRLDAAEDPGDYDAVEEPETRTGEEGRREALAEFLAEGAWEDAFLEWVDNSYLDDEQFEAARELGMVAALDFYWNETAGDVGYLAPELADELPDPWDDRLGRADRADIDEAIDELGRTTSEVLENRYIDRSSEVFGYTWE</sequence>
<evidence type="ECO:0000259" key="2">
    <source>
        <dbReference type="Pfam" id="PF25955"/>
    </source>
</evidence>
<gene>
    <name evidence="3" type="ORF">HZS55_07800</name>
</gene>
<organism evidence="3 4">
    <name type="scientific">Halosimplex rubrum</name>
    <dbReference type="NCBI Taxonomy" id="869889"/>
    <lineage>
        <taxon>Archaea</taxon>
        <taxon>Methanobacteriati</taxon>
        <taxon>Methanobacteriota</taxon>
        <taxon>Stenosarchaea group</taxon>
        <taxon>Halobacteria</taxon>
        <taxon>Halobacteriales</taxon>
        <taxon>Haloarculaceae</taxon>
        <taxon>Halosimplex</taxon>
    </lineage>
</organism>
<feature type="region of interest" description="Disordered" evidence="1">
    <location>
        <begin position="1"/>
        <end position="37"/>
    </location>
</feature>